<dbReference type="AlphaFoldDB" id="A0AAW0FWH6"/>
<evidence type="ECO:0000313" key="2">
    <source>
        <dbReference type="Proteomes" id="UP001385951"/>
    </source>
</evidence>
<gene>
    <name evidence="1" type="ORF">QCA50_011619</name>
</gene>
<evidence type="ECO:0000313" key="1">
    <source>
        <dbReference type="EMBL" id="KAK7685256.1"/>
    </source>
</evidence>
<sequence>MVRSSVNHYNQPAVVESSPHVKNYFKLSFNQLPLQWVLNLEARCVNGMQALDRSPNFRLHKKK</sequence>
<dbReference type="EMBL" id="JASBNA010000021">
    <property type="protein sequence ID" value="KAK7685256.1"/>
    <property type="molecule type" value="Genomic_DNA"/>
</dbReference>
<proteinExistence type="predicted"/>
<comment type="caution">
    <text evidence="1">The sequence shown here is derived from an EMBL/GenBank/DDBJ whole genome shotgun (WGS) entry which is preliminary data.</text>
</comment>
<organism evidence="1 2">
    <name type="scientific">Cerrena zonata</name>
    <dbReference type="NCBI Taxonomy" id="2478898"/>
    <lineage>
        <taxon>Eukaryota</taxon>
        <taxon>Fungi</taxon>
        <taxon>Dikarya</taxon>
        <taxon>Basidiomycota</taxon>
        <taxon>Agaricomycotina</taxon>
        <taxon>Agaricomycetes</taxon>
        <taxon>Polyporales</taxon>
        <taxon>Cerrenaceae</taxon>
        <taxon>Cerrena</taxon>
    </lineage>
</organism>
<keyword evidence="2" id="KW-1185">Reference proteome</keyword>
<dbReference type="Proteomes" id="UP001385951">
    <property type="component" value="Unassembled WGS sequence"/>
</dbReference>
<reference evidence="1 2" key="1">
    <citation type="submission" date="2022-09" db="EMBL/GenBank/DDBJ databases">
        <authorList>
            <person name="Palmer J.M."/>
        </authorList>
    </citation>
    <scope>NUCLEOTIDE SEQUENCE [LARGE SCALE GENOMIC DNA]</scope>
    <source>
        <strain evidence="1 2">DSM 7382</strain>
    </source>
</reference>
<protein>
    <submittedName>
        <fullName evidence="1">Uncharacterized protein</fullName>
    </submittedName>
</protein>
<name>A0AAW0FWH6_9APHY</name>
<accession>A0AAW0FWH6</accession>